<gene>
    <name evidence="1" type="ORF">AWB70_01082</name>
</gene>
<evidence type="ECO:0000313" key="2">
    <source>
        <dbReference type="Proteomes" id="UP000054740"/>
    </source>
</evidence>
<evidence type="ECO:0000313" key="1">
    <source>
        <dbReference type="EMBL" id="SAL20968.1"/>
    </source>
</evidence>
<reference evidence="2" key="1">
    <citation type="submission" date="2016-01" db="EMBL/GenBank/DDBJ databases">
        <authorList>
            <person name="Peeters C."/>
        </authorList>
    </citation>
    <scope>NUCLEOTIDE SEQUENCE [LARGE SCALE GENOMIC DNA]</scope>
</reference>
<protein>
    <recommendedName>
        <fullName evidence="3">DUF4145 domain-containing protein</fullName>
    </recommendedName>
</protein>
<dbReference type="RefSeq" id="WP_053567949.1">
    <property type="nucleotide sequence ID" value="NZ_FCNY02000002.1"/>
</dbReference>
<evidence type="ECO:0008006" key="3">
    <source>
        <dbReference type="Google" id="ProtNLM"/>
    </source>
</evidence>
<dbReference type="Proteomes" id="UP000054740">
    <property type="component" value="Unassembled WGS sequence"/>
</dbReference>
<proteinExistence type="predicted"/>
<dbReference type="EMBL" id="FCNY02000002">
    <property type="protein sequence ID" value="SAL20968.1"/>
    <property type="molecule type" value="Genomic_DNA"/>
</dbReference>
<accession>A0A158FMA6</accession>
<name>A0A158FMA6_CABCO</name>
<dbReference type="AlphaFoldDB" id="A0A158FMA6"/>
<sequence length="289" mass="32278">MSNEHRLTIGDFLTDVPPGDAREVSIEGAMKASNGNVLLQPKDLFLNCETCDGNRYFDHDGKWLQFPGDKGESLSLFWTYHCKNCEQDSKTFALVLTYPEGSNATVRTAMKFGEAPPFGAPLPKRLLSLAGGERDYLLKGRRCENQGLGIASFAYYRRVIDAQKNKLFDQIIRVCKETQNVPDLVAELEAAKSERQFTSAVDKVKTALPDNLRIRGHNPLTLIYDALSEGLHADTDEGCLEDAKTIRVILAELTERISQALKDDASVNDAIQRLLAKKQDRERKDNVNS</sequence>
<organism evidence="1 2">
    <name type="scientific">Caballeronia cordobensis</name>
    <name type="common">Burkholderia cordobensis</name>
    <dbReference type="NCBI Taxonomy" id="1353886"/>
    <lineage>
        <taxon>Bacteria</taxon>
        <taxon>Pseudomonadati</taxon>
        <taxon>Pseudomonadota</taxon>
        <taxon>Betaproteobacteria</taxon>
        <taxon>Burkholderiales</taxon>
        <taxon>Burkholderiaceae</taxon>
        <taxon>Caballeronia</taxon>
    </lineage>
</organism>
<keyword evidence="2" id="KW-1185">Reference proteome</keyword>